<dbReference type="SUPFAM" id="SSF55785">
    <property type="entry name" value="PYP-like sensor domain (PAS domain)"/>
    <property type="match status" value="1"/>
</dbReference>
<dbReference type="InterPro" id="IPR007892">
    <property type="entry name" value="CHASE4"/>
</dbReference>
<dbReference type="GO" id="GO:0006355">
    <property type="term" value="P:regulation of DNA-templated transcription"/>
    <property type="evidence" value="ECO:0007669"/>
    <property type="project" value="InterPro"/>
</dbReference>
<dbReference type="InterPro" id="IPR013767">
    <property type="entry name" value="PAS_fold"/>
</dbReference>
<accession>A0A1H5WXP5</accession>
<dbReference type="InterPro" id="IPR000014">
    <property type="entry name" value="PAS"/>
</dbReference>
<feature type="transmembrane region" description="Helical" evidence="1">
    <location>
        <begin position="272"/>
        <end position="292"/>
    </location>
</feature>
<dbReference type="Gene3D" id="6.10.340.10">
    <property type="match status" value="1"/>
</dbReference>
<keyword evidence="1" id="KW-0472">Membrane</keyword>
<evidence type="ECO:0000259" key="2">
    <source>
        <dbReference type="PROSITE" id="PS50112"/>
    </source>
</evidence>
<feature type="transmembrane region" description="Helical" evidence="1">
    <location>
        <begin position="25"/>
        <end position="48"/>
    </location>
</feature>
<proteinExistence type="predicted"/>
<keyword evidence="4" id="KW-1185">Reference proteome</keyword>
<evidence type="ECO:0000313" key="4">
    <source>
        <dbReference type="Proteomes" id="UP000236721"/>
    </source>
</evidence>
<dbReference type="SMART" id="SM00091">
    <property type="entry name" value="PAS"/>
    <property type="match status" value="1"/>
</dbReference>
<dbReference type="InterPro" id="IPR035965">
    <property type="entry name" value="PAS-like_dom_sf"/>
</dbReference>
<protein>
    <submittedName>
        <fullName evidence="3">CHASE4 domain-containing protein</fullName>
    </submittedName>
</protein>
<feature type="domain" description="PAS" evidence="2">
    <location>
        <begin position="345"/>
        <end position="415"/>
    </location>
</feature>
<dbReference type="Pfam" id="PF00989">
    <property type="entry name" value="PAS"/>
    <property type="match status" value="1"/>
</dbReference>
<dbReference type="Proteomes" id="UP000236721">
    <property type="component" value="Unassembled WGS sequence"/>
</dbReference>
<reference evidence="4" key="1">
    <citation type="submission" date="2016-10" db="EMBL/GenBank/DDBJ databases">
        <authorList>
            <person name="Varghese N."/>
            <person name="Submissions S."/>
        </authorList>
    </citation>
    <scope>NUCLEOTIDE SEQUENCE [LARGE SCALE GENOMIC DNA]</scope>
    <source>
        <strain evidence="4">CGMCC 1.7062</strain>
    </source>
</reference>
<dbReference type="AlphaFoldDB" id="A0A1H5WXP5"/>
<organism evidence="3 4">
    <name type="scientific">Vibrio hangzhouensis</name>
    <dbReference type="NCBI Taxonomy" id="462991"/>
    <lineage>
        <taxon>Bacteria</taxon>
        <taxon>Pseudomonadati</taxon>
        <taxon>Pseudomonadota</taxon>
        <taxon>Gammaproteobacteria</taxon>
        <taxon>Vibrionales</taxon>
        <taxon>Vibrionaceae</taxon>
        <taxon>Vibrio</taxon>
    </lineage>
</organism>
<name>A0A1H5WXP5_9VIBR</name>
<dbReference type="Gene3D" id="3.30.450.20">
    <property type="entry name" value="PAS domain"/>
    <property type="match status" value="1"/>
</dbReference>
<dbReference type="PROSITE" id="PS50112">
    <property type="entry name" value="PAS"/>
    <property type="match status" value="1"/>
</dbReference>
<keyword evidence="1" id="KW-0812">Transmembrane</keyword>
<keyword evidence="1" id="KW-1133">Transmembrane helix</keyword>
<sequence>MLGLLLINIWIHLMKILKYRIEKRLLLAMLLILIAVLLVFSLLSINVLRDTSYRVEKQQIEKLAKNAMRVLLLDLKSLEVVSKDYSSWGQLYDVVNSDDKLKIDLFYESEISHLNSDSNSAFIVNNGDSIVKSSDDDREFILRLIYNKFSQSSEKYFVVTRQKEVFWVVSRPILMDGRSSIEHYFVLIRRLNRELIENLRRVFDDKVDIIYKHDGVSDYDNFFDVDIRLVSYSWNDSFSDGLFEVLTESEKVQLDVFVRKFHSVDYLHGIKVFIYLVIATILLIMTGLLILLRRFVTIPLAEINQWLKESTEGKGLISKFDYAGNDEIGDMSDNIYNMHRNLQLVSKESNKIVNSMGDYVFKVDEEGKVLYCSESCEMLIGIKKSDIINNPVDILIQLKEYPSLLPILAQVLDGNTLFDSHQYLRVYRKDAPYLQVRLVISRLEKDMLIVIRNIKSS</sequence>
<gene>
    <name evidence="3" type="ORF">SAMN04488244_106116</name>
</gene>
<dbReference type="Pfam" id="PF05228">
    <property type="entry name" value="CHASE4"/>
    <property type="match status" value="1"/>
</dbReference>
<dbReference type="EMBL" id="FNVG01000006">
    <property type="protein sequence ID" value="SEG04208.1"/>
    <property type="molecule type" value="Genomic_DNA"/>
</dbReference>
<evidence type="ECO:0000313" key="3">
    <source>
        <dbReference type="EMBL" id="SEG04208.1"/>
    </source>
</evidence>
<evidence type="ECO:0000256" key="1">
    <source>
        <dbReference type="SAM" id="Phobius"/>
    </source>
</evidence>
<dbReference type="CDD" id="cd00130">
    <property type="entry name" value="PAS"/>
    <property type="match status" value="1"/>
</dbReference>